<gene>
    <name evidence="1" type="ORF">A6R68_05193</name>
</gene>
<keyword evidence="2" id="KW-1185">Reference proteome</keyword>
<evidence type="ECO:0000313" key="1">
    <source>
        <dbReference type="EMBL" id="OBS66251.1"/>
    </source>
</evidence>
<comment type="caution">
    <text evidence="1">The sequence shown here is derived from an EMBL/GenBank/DDBJ whole genome shotgun (WGS) entry which is preliminary data.</text>
</comment>
<accession>A0A1A6GJ63</accession>
<reference evidence="1 2" key="1">
    <citation type="submission" date="2016-06" db="EMBL/GenBank/DDBJ databases">
        <title>The Draft Genome Sequence and Annotation of the Desert Woodrat Neotoma lepida.</title>
        <authorList>
            <person name="Campbell M."/>
            <person name="Oakeson K.F."/>
            <person name="Yandell M."/>
            <person name="Halpert J.R."/>
            <person name="Dearing D."/>
        </authorList>
    </citation>
    <scope>NUCLEOTIDE SEQUENCE [LARGE SCALE GENOMIC DNA]</scope>
    <source>
        <strain evidence="1">417</strain>
        <tissue evidence="1">Liver</tissue>
    </source>
</reference>
<sequence>MLYSELIVLGYDITIEEYYSITILHYHNTVHLYYITMLYYDITIDCSMMRSQETLISSQYSLCDITTLY</sequence>
<dbReference type="AlphaFoldDB" id="A0A1A6GJ63"/>
<dbReference type="Proteomes" id="UP000092124">
    <property type="component" value="Unassembled WGS sequence"/>
</dbReference>
<proteinExistence type="predicted"/>
<dbReference type="EMBL" id="LZPO01087340">
    <property type="protein sequence ID" value="OBS66251.1"/>
    <property type="molecule type" value="Genomic_DNA"/>
</dbReference>
<evidence type="ECO:0000313" key="2">
    <source>
        <dbReference type="Proteomes" id="UP000092124"/>
    </source>
</evidence>
<organism evidence="1 2">
    <name type="scientific">Neotoma lepida</name>
    <name type="common">Desert woodrat</name>
    <dbReference type="NCBI Taxonomy" id="56216"/>
    <lineage>
        <taxon>Eukaryota</taxon>
        <taxon>Metazoa</taxon>
        <taxon>Chordata</taxon>
        <taxon>Craniata</taxon>
        <taxon>Vertebrata</taxon>
        <taxon>Euteleostomi</taxon>
        <taxon>Mammalia</taxon>
        <taxon>Eutheria</taxon>
        <taxon>Euarchontoglires</taxon>
        <taxon>Glires</taxon>
        <taxon>Rodentia</taxon>
        <taxon>Myomorpha</taxon>
        <taxon>Muroidea</taxon>
        <taxon>Cricetidae</taxon>
        <taxon>Neotominae</taxon>
        <taxon>Neotoma</taxon>
    </lineage>
</organism>
<name>A0A1A6GJ63_NEOLE</name>
<protein>
    <submittedName>
        <fullName evidence="1">Uncharacterized protein</fullName>
    </submittedName>
</protein>